<dbReference type="EMBL" id="PTIX01000024">
    <property type="protein sequence ID" value="PPK63812.1"/>
    <property type="molecule type" value="Genomic_DNA"/>
</dbReference>
<keyword evidence="3" id="KW-1185">Reference proteome</keyword>
<gene>
    <name evidence="2" type="ORF">CLV40_12456</name>
</gene>
<accession>A0A2S6GF15</accession>
<dbReference type="AlphaFoldDB" id="A0A2S6GF15"/>
<feature type="region of interest" description="Disordered" evidence="1">
    <location>
        <begin position="1"/>
        <end position="32"/>
    </location>
</feature>
<feature type="compositionally biased region" description="Basic and acidic residues" evidence="1">
    <location>
        <begin position="1"/>
        <end position="11"/>
    </location>
</feature>
<sequence>MTERTPEKDPADWTTGDEPMTGPQESYLNTLA</sequence>
<proteinExistence type="predicted"/>
<reference evidence="2 3" key="1">
    <citation type="submission" date="2018-02" db="EMBL/GenBank/DDBJ databases">
        <title>Genomic Encyclopedia of Archaeal and Bacterial Type Strains, Phase II (KMG-II): from individual species to whole genera.</title>
        <authorList>
            <person name="Goeker M."/>
        </authorList>
    </citation>
    <scope>NUCLEOTIDE SEQUENCE [LARGE SCALE GENOMIC DNA]</scope>
    <source>
        <strain evidence="2 3">YU 961-1</strain>
    </source>
</reference>
<comment type="caution">
    <text evidence="2">The sequence shown here is derived from an EMBL/GenBank/DDBJ whole genome shotgun (WGS) entry which is preliminary data.</text>
</comment>
<name>A0A2S6GF15_9PSEU</name>
<protein>
    <recommendedName>
        <fullName evidence="4">DUF3072 family protein</fullName>
    </recommendedName>
</protein>
<feature type="compositionally biased region" description="Polar residues" evidence="1">
    <location>
        <begin position="23"/>
        <end position="32"/>
    </location>
</feature>
<evidence type="ECO:0000313" key="2">
    <source>
        <dbReference type="EMBL" id="PPK63812.1"/>
    </source>
</evidence>
<organism evidence="2 3">
    <name type="scientific">Actinokineospora auranticolor</name>
    <dbReference type="NCBI Taxonomy" id="155976"/>
    <lineage>
        <taxon>Bacteria</taxon>
        <taxon>Bacillati</taxon>
        <taxon>Actinomycetota</taxon>
        <taxon>Actinomycetes</taxon>
        <taxon>Pseudonocardiales</taxon>
        <taxon>Pseudonocardiaceae</taxon>
        <taxon>Actinokineospora</taxon>
    </lineage>
</organism>
<dbReference type="InterPro" id="IPR021425">
    <property type="entry name" value="DUF3072"/>
</dbReference>
<evidence type="ECO:0000256" key="1">
    <source>
        <dbReference type="SAM" id="MobiDB-lite"/>
    </source>
</evidence>
<evidence type="ECO:0008006" key="4">
    <source>
        <dbReference type="Google" id="ProtNLM"/>
    </source>
</evidence>
<evidence type="ECO:0000313" key="3">
    <source>
        <dbReference type="Proteomes" id="UP000239203"/>
    </source>
</evidence>
<dbReference type="Proteomes" id="UP000239203">
    <property type="component" value="Unassembled WGS sequence"/>
</dbReference>
<dbReference type="Pfam" id="PF11272">
    <property type="entry name" value="DUF3072"/>
    <property type="match status" value="1"/>
</dbReference>